<name>A0A9D4HSK1_DREPO</name>
<gene>
    <name evidence="1" type="ORF">DPMN_039908</name>
</gene>
<dbReference type="Proteomes" id="UP000828390">
    <property type="component" value="Unassembled WGS sequence"/>
</dbReference>
<dbReference type="AlphaFoldDB" id="A0A9D4HSK1"/>
<organism evidence="1 2">
    <name type="scientific">Dreissena polymorpha</name>
    <name type="common">Zebra mussel</name>
    <name type="synonym">Mytilus polymorpha</name>
    <dbReference type="NCBI Taxonomy" id="45954"/>
    <lineage>
        <taxon>Eukaryota</taxon>
        <taxon>Metazoa</taxon>
        <taxon>Spiralia</taxon>
        <taxon>Lophotrochozoa</taxon>
        <taxon>Mollusca</taxon>
        <taxon>Bivalvia</taxon>
        <taxon>Autobranchia</taxon>
        <taxon>Heteroconchia</taxon>
        <taxon>Euheterodonta</taxon>
        <taxon>Imparidentia</taxon>
        <taxon>Neoheterodontei</taxon>
        <taxon>Myida</taxon>
        <taxon>Dreissenoidea</taxon>
        <taxon>Dreissenidae</taxon>
        <taxon>Dreissena</taxon>
    </lineage>
</organism>
<comment type="caution">
    <text evidence="1">The sequence shown here is derived from an EMBL/GenBank/DDBJ whole genome shotgun (WGS) entry which is preliminary data.</text>
</comment>
<keyword evidence="2" id="KW-1185">Reference proteome</keyword>
<reference evidence="1" key="2">
    <citation type="submission" date="2020-11" db="EMBL/GenBank/DDBJ databases">
        <authorList>
            <person name="McCartney M.A."/>
            <person name="Auch B."/>
            <person name="Kono T."/>
            <person name="Mallez S."/>
            <person name="Becker A."/>
            <person name="Gohl D.M."/>
            <person name="Silverstein K.A.T."/>
            <person name="Koren S."/>
            <person name="Bechman K.B."/>
            <person name="Herman A."/>
            <person name="Abrahante J.E."/>
            <person name="Garbe J."/>
        </authorList>
    </citation>
    <scope>NUCLEOTIDE SEQUENCE</scope>
    <source>
        <strain evidence="1">Duluth1</strain>
        <tissue evidence="1">Whole animal</tissue>
    </source>
</reference>
<evidence type="ECO:0000313" key="2">
    <source>
        <dbReference type="Proteomes" id="UP000828390"/>
    </source>
</evidence>
<evidence type="ECO:0000313" key="1">
    <source>
        <dbReference type="EMBL" id="KAH3733480.1"/>
    </source>
</evidence>
<protein>
    <submittedName>
        <fullName evidence="1">Uncharacterized protein</fullName>
    </submittedName>
</protein>
<proteinExistence type="predicted"/>
<accession>A0A9D4HSK1</accession>
<reference evidence="1" key="1">
    <citation type="journal article" date="2019" name="bioRxiv">
        <title>The Genome of the Zebra Mussel, Dreissena polymorpha: A Resource for Invasive Species Research.</title>
        <authorList>
            <person name="McCartney M.A."/>
            <person name="Auch B."/>
            <person name="Kono T."/>
            <person name="Mallez S."/>
            <person name="Zhang Y."/>
            <person name="Obille A."/>
            <person name="Becker A."/>
            <person name="Abrahante J.E."/>
            <person name="Garbe J."/>
            <person name="Badalamenti J.P."/>
            <person name="Herman A."/>
            <person name="Mangelson H."/>
            <person name="Liachko I."/>
            <person name="Sullivan S."/>
            <person name="Sone E.D."/>
            <person name="Koren S."/>
            <person name="Silverstein K.A.T."/>
            <person name="Beckman K.B."/>
            <person name="Gohl D.M."/>
        </authorList>
    </citation>
    <scope>NUCLEOTIDE SEQUENCE</scope>
    <source>
        <strain evidence="1">Duluth1</strain>
        <tissue evidence="1">Whole animal</tissue>
    </source>
</reference>
<sequence length="163" mass="18525">MPPCLFQRFQTHKLTGSMEYTPPTCQYRQKIDHKRTLLGDNGQGREFYFAIMSKGENFLTNVRCLTSLIAFCPGNAQNPPTLTAKNCDYANRDAFHYSGWQNISQGINMATSTKCVGRKDEAGGMKTMQISRPTWPLGNHKTLLYFIADKLLTKFGKDRMKTI</sequence>
<dbReference type="EMBL" id="JAIWYP010000011">
    <property type="protein sequence ID" value="KAH3733480.1"/>
    <property type="molecule type" value="Genomic_DNA"/>
</dbReference>